<keyword evidence="2" id="KW-0808">Transferase</keyword>
<dbReference type="AlphaFoldDB" id="A0A179D125"/>
<evidence type="ECO:0000256" key="1">
    <source>
        <dbReference type="SAM" id="Phobius"/>
    </source>
</evidence>
<keyword evidence="3" id="KW-1185">Reference proteome</keyword>
<dbReference type="STRING" id="999894.TDIS_2144"/>
<comment type="caution">
    <text evidence="2">The sequence shown here is derived from an EMBL/GenBank/DDBJ whole genome shotgun (WGS) entry which is preliminary data.</text>
</comment>
<dbReference type="Proteomes" id="UP000078390">
    <property type="component" value="Unassembled WGS sequence"/>
</dbReference>
<keyword evidence="1" id="KW-0472">Membrane</keyword>
<feature type="transmembrane region" description="Helical" evidence="1">
    <location>
        <begin position="12"/>
        <end position="35"/>
    </location>
</feature>
<accession>A0A179D125</accession>
<keyword evidence="2" id="KW-0418">Kinase</keyword>
<evidence type="ECO:0000313" key="2">
    <source>
        <dbReference type="EMBL" id="OAQ19765.1"/>
    </source>
</evidence>
<reference evidence="2 3" key="1">
    <citation type="submission" date="2016-04" db="EMBL/GenBank/DDBJ databases">
        <title>Genome analysis of Thermosulfurimonas dismutans, the first thermophilic sulfur-disproportionating bacterium of the phylum Thermodesulfobacteria.</title>
        <authorList>
            <person name="Mardanov A.V."/>
            <person name="Beletsky A.V."/>
            <person name="Kadnikov V.V."/>
            <person name="Slobodkin A.I."/>
            <person name="Ravin N.V."/>
        </authorList>
    </citation>
    <scope>NUCLEOTIDE SEQUENCE [LARGE SCALE GENOMIC DNA]</scope>
    <source>
        <strain evidence="2 3">S95</strain>
    </source>
</reference>
<keyword evidence="1" id="KW-0812">Transmembrane</keyword>
<keyword evidence="1" id="KW-1133">Transmembrane helix</keyword>
<dbReference type="SUPFAM" id="SSF53633">
    <property type="entry name" value="Carbamate kinase-like"/>
    <property type="match status" value="1"/>
</dbReference>
<dbReference type="EMBL" id="LWLG01000040">
    <property type="protein sequence ID" value="OAQ19765.1"/>
    <property type="molecule type" value="Genomic_DNA"/>
</dbReference>
<name>A0A179D125_9BACT</name>
<protein>
    <submittedName>
        <fullName evidence="2">Glutamate 5-kinase</fullName>
        <ecNumber evidence="2">2.7.2.11</ecNumber>
    </submittedName>
</protein>
<sequence>MEEIQFGDNDFLSALVVGLVGADLLLCLSEVDALLRTRPRRRPHRSASSP</sequence>
<evidence type="ECO:0000313" key="3">
    <source>
        <dbReference type="Proteomes" id="UP000078390"/>
    </source>
</evidence>
<dbReference type="InterPro" id="IPR036393">
    <property type="entry name" value="AceGlu_kinase-like_sf"/>
</dbReference>
<dbReference type="GO" id="GO:0004349">
    <property type="term" value="F:glutamate 5-kinase activity"/>
    <property type="evidence" value="ECO:0007669"/>
    <property type="project" value="UniProtKB-EC"/>
</dbReference>
<dbReference type="EC" id="2.7.2.11" evidence="2"/>
<proteinExistence type="predicted"/>
<gene>
    <name evidence="2" type="ORF">TDIS_2144</name>
</gene>
<dbReference type="Gene3D" id="3.40.1160.10">
    <property type="entry name" value="Acetylglutamate kinase-like"/>
    <property type="match status" value="1"/>
</dbReference>
<organism evidence="2 3">
    <name type="scientific">Thermosulfurimonas dismutans</name>
    <dbReference type="NCBI Taxonomy" id="999894"/>
    <lineage>
        <taxon>Bacteria</taxon>
        <taxon>Pseudomonadati</taxon>
        <taxon>Thermodesulfobacteriota</taxon>
        <taxon>Thermodesulfobacteria</taxon>
        <taxon>Thermodesulfobacteriales</taxon>
        <taxon>Thermodesulfobacteriaceae</taxon>
        <taxon>Thermosulfurimonas</taxon>
    </lineage>
</organism>